<sequence>MLVPNNFNAVQLIYQSSSNPIVLPLLSVSPSQLSICLNSAKAIGCTIVNIGTQELIEGRICGVTASKNKKTLGLQPEKIRWIKLKSEDSYSNTDYIDIYKWRITKRMI</sequence>
<keyword evidence="2" id="KW-1185">Reference proteome</keyword>
<reference evidence="1" key="1">
    <citation type="submission" date="2023-05" db="EMBL/GenBank/DDBJ databases">
        <authorList>
            <person name="Huff M."/>
        </authorList>
    </citation>
    <scope>NUCLEOTIDE SEQUENCE</scope>
</reference>
<evidence type="ECO:0000313" key="1">
    <source>
        <dbReference type="EMBL" id="CAI9754415.1"/>
    </source>
</evidence>
<dbReference type="AlphaFoldDB" id="A0AAD1YNZ7"/>
<dbReference type="Proteomes" id="UP000834106">
    <property type="component" value="Chromosome 1"/>
</dbReference>
<evidence type="ECO:0000313" key="2">
    <source>
        <dbReference type="Proteomes" id="UP000834106"/>
    </source>
</evidence>
<name>A0AAD1YNZ7_9LAMI</name>
<accession>A0AAD1YNZ7</accession>
<protein>
    <submittedName>
        <fullName evidence="1">Uncharacterized protein</fullName>
    </submittedName>
</protein>
<organism evidence="1 2">
    <name type="scientific">Fraxinus pennsylvanica</name>
    <dbReference type="NCBI Taxonomy" id="56036"/>
    <lineage>
        <taxon>Eukaryota</taxon>
        <taxon>Viridiplantae</taxon>
        <taxon>Streptophyta</taxon>
        <taxon>Embryophyta</taxon>
        <taxon>Tracheophyta</taxon>
        <taxon>Spermatophyta</taxon>
        <taxon>Magnoliopsida</taxon>
        <taxon>eudicotyledons</taxon>
        <taxon>Gunneridae</taxon>
        <taxon>Pentapetalae</taxon>
        <taxon>asterids</taxon>
        <taxon>lamiids</taxon>
        <taxon>Lamiales</taxon>
        <taxon>Oleaceae</taxon>
        <taxon>Oleeae</taxon>
        <taxon>Fraxinus</taxon>
    </lineage>
</organism>
<gene>
    <name evidence="1" type="ORF">FPE_LOCUS1846</name>
</gene>
<proteinExistence type="predicted"/>
<dbReference type="EMBL" id="OU503036">
    <property type="protein sequence ID" value="CAI9754415.1"/>
    <property type="molecule type" value="Genomic_DNA"/>
</dbReference>